<evidence type="ECO:0000256" key="1">
    <source>
        <dbReference type="SAM" id="MobiDB-lite"/>
    </source>
</evidence>
<accession>A0AAV9R1D2</accession>
<dbReference type="Proteomes" id="UP001311232">
    <property type="component" value="Unassembled WGS sequence"/>
</dbReference>
<sequence>MRKEFRSPSKTRLVTPGRAGWDILSYVSAHKRSPLKHPQLTTRKEWSSSSLCPHCERGVSSVTRDLSTNGHRLCGSDRHNYSTVPTLLRRPNVDPSTGNRRHVAGTAR</sequence>
<evidence type="ECO:0000313" key="2">
    <source>
        <dbReference type="EMBL" id="KAK5603571.1"/>
    </source>
</evidence>
<proteinExistence type="predicted"/>
<feature type="compositionally biased region" description="Basic residues" evidence="1">
    <location>
        <begin position="99"/>
        <end position="108"/>
    </location>
</feature>
<keyword evidence="3" id="KW-1185">Reference proteome</keyword>
<gene>
    <name evidence="2" type="ORF">CRENBAI_004512</name>
</gene>
<name>A0AAV9R1D2_9TELE</name>
<reference evidence="2 3" key="1">
    <citation type="submission" date="2021-06" db="EMBL/GenBank/DDBJ databases">
        <authorList>
            <person name="Palmer J.M."/>
        </authorList>
    </citation>
    <scope>NUCLEOTIDE SEQUENCE [LARGE SCALE GENOMIC DNA]</scope>
    <source>
        <strain evidence="2 3">MEX-2019</strain>
        <tissue evidence="2">Muscle</tissue>
    </source>
</reference>
<comment type="caution">
    <text evidence="2">The sequence shown here is derived from an EMBL/GenBank/DDBJ whole genome shotgun (WGS) entry which is preliminary data.</text>
</comment>
<organism evidence="2 3">
    <name type="scientific">Crenichthys baileyi</name>
    <name type="common">White River springfish</name>
    <dbReference type="NCBI Taxonomy" id="28760"/>
    <lineage>
        <taxon>Eukaryota</taxon>
        <taxon>Metazoa</taxon>
        <taxon>Chordata</taxon>
        <taxon>Craniata</taxon>
        <taxon>Vertebrata</taxon>
        <taxon>Euteleostomi</taxon>
        <taxon>Actinopterygii</taxon>
        <taxon>Neopterygii</taxon>
        <taxon>Teleostei</taxon>
        <taxon>Neoteleostei</taxon>
        <taxon>Acanthomorphata</taxon>
        <taxon>Ovalentaria</taxon>
        <taxon>Atherinomorphae</taxon>
        <taxon>Cyprinodontiformes</taxon>
        <taxon>Goodeidae</taxon>
        <taxon>Crenichthys</taxon>
    </lineage>
</organism>
<protein>
    <submittedName>
        <fullName evidence="2">Uncharacterized protein</fullName>
    </submittedName>
</protein>
<feature type="region of interest" description="Disordered" evidence="1">
    <location>
        <begin position="87"/>
        <end position="108"/>
    </location>
</feature>
<evidence type="ECO:0000313" key="3">
    <source>
        <dbReference type="Proteomes" id="UP001311232"/>
    </source>
</evidence>
<dbReference type="EMBL" id="JAHHUM010002432">
    <property type="protein sequence ID" value="KAK5603571.1"/>
    <property type="molecule type" value="Genomic_DNA"/>
</dbReference>
<dbReference type="AlphaFoldDB" id="A0AAV9R1D2"/>